<keyword evidence="2" id="KW-1185">Reference proteome</keyword>
<accession>A0AC61R6C0</accession>
<evidence type="ECO:0000313" key="2">
    <source>
        <dbReference type="Proteomes" id="UP000308836"/>
    </source>
</evidence>
<comment type="caution">
    <text evidence="1">The sequence shown here is derived from an EMBL/GenBank/DDBJ whole genome shotgun (WGS) entry which is preliminary data.</text>
</comment>
<organism evidence="1 2">
    <name type="scientific">Dubosiella muris</name>
    <dbReference type="NCBI Taxonomy" id="3038133"/>
    <lineage>
        <taxon>Bacteria</taxon>
        <taxon>Bacillati</taxon>
        <taxon>Bacillota</taxon>
        <taxon>Erysipelotrichia</taxon>
        <taxon>Erysipelotrichales</taxon>
        <taxon>Erysipelotrichaceae</taxon>
        <taxon>Dubosiella</taxon>
    </lineage>
</organism>
<evidence type="ECO:0000313" key="1">
    <source>
        <dbReference type="EMBL" id="TGY65673.1"/>
    </source>
</evidence>
<proteinExistence type="predicted"/>
<reference evidence="1" key="1">
    <citation type="submission" date="2019-04" db="EMBL/GenBank/DDBJ databases">
        <title>Microbes associate with the intestines of laboratory mice.</title>
        <authorList>
            <person name="Navarre W."/>
            <person name="Wong E."/>
            <person name="Huang K."/>
            <person name="Tropini C."/>
            <person name="Ng K."/>
            <person name="Yu B."/>
        </authorList>
    </citation>
    <scope>NUCLEOTIDE SEQUENCE</scope>
    <source>
        <strain evidence="1">NM09_H32</strain>
    </source>
</reference>
<dbReference type="Proteomes" id="UP000308836">
    <property type="component" value="Unassembled WGS sequence"/>
</dbReference>
<gene>
    <name evidence="1" type="ORF">E5336_07530</name>
</gene>
<dbReference type="EMBL" id="SRYG01000014">
    <property type="protein sequence ID" value="TGY65673.1"/>
    <property type="molecule type" value="Genomic_DNA"/>
</dbReference>
<protein>
    <submittedName>
        <fullName evidence="1">AraC family transcriptional regulator</fullName>
    </submittedName>
</protein>
<name>A0AC61R6C0_9FIRM</name>
<sequence length="297" mass="34438">MRDVIFNIFPNENYIDLGLYQCGREQCAPAHIFGPAARNHYLFHYIHRGKGTLIAPDRTGKNQTFHLHAGQGFLIYPGQITTYFADEKDPWEYAWIEFDGLRVQAALDLMNITVDDPVYRAGDAKRKEAMVQEIEYILHHMNDSSFATIGHLYLFFDDFMKSARQPVEHPTNSLADFYVREAVSFIENNYAKDITIEQISKALGINRSYFGKLFKRVTGKAPMQFLLQYRMTKAAGLLQVTDLKIAEISAQVSYENQLHFSRAFKSLYNKSPKQYRQETRRKKPVELEPVGKKQEKF</sequence>